<accession>A0A068WIT9</accession>
<evidence type="ECO:0000256" key="7">
    <source>
        <dbReference type="ARBA" id="ARBA00023136"/>
    </source>
</evidence>
<dbReference type="GO" id="GO:0070936">
    <property type="term" value="P:protein K48-linked ubiquitination"/>
    <property type="evidence" value="ECO:0007669"/>
    <property type="project" value="TreeGrafter"/>
</dbReference>
<keyword evidence="6 10" id="KW-1133">Transmembrane helix</keyword>
<dbReference type="InterPro" id="IPR001841">
    <property type="entry name" value="Znf_RING"/>
</dbReference>
<dbReference type="OrthoDB" id="3824970at2759"/>
<feature type="transmembrane region" description="Helical" evidence="10">
    <location>
        <begin position="64"/>
        <end position="83"/>
    </location>
</feature>
<dbReference type="GO" id="GO:0008270">
    <property type="term" value="F:zinc ion binding"/>
    <property type="evidence" value="ECO:0007669"/>
    <property type="project" value="UniProtKB-KW"/>
</dbReference>
<organism evidence="13">
    <name type="scientific">Echinococcus granulosus</name>
    <name type="common">Hydatid tapeworm</name>
    <dbReference type="NCBI Taxonomy" id="6210"/>
    <lineage>
        <taxon>Eukaryota</taxon>
        <taxon>Metazoa</taxon>
        <taxon>Spiralia</taxon>
        <taxon>Lophotrochozoa</taxon>
        <taxon>Platyhelminthes</taxon>
        <taxon>Cestoda</taxon>
        <taxon>Eucestoda</taxon>
        <taxon>Cyclophyllidea</taxon>
        <taxon>Taeniidae</taxon>
        <taxon>Echinococcus</taxon>
        <taxon>Echinococcus granulosus group</taxon>
    </lineage>
</organism>
<keyword evidence="2 10" id="KW-0812">Transmembrane</keyword>
<dbReference type="Proteomes" id="UP000492820">
    <property type="component" value="Unassembled WGS sequence"/>
</dbReference>
<dbReference type="PANTHER" id="PTHR15067:SF5">
    <property type="entry name" value="E3 UBIQUITIN-PROTEIN LIGASE AMFR"/>
    <property type="match status" value="1"/>
</dbReference>
<dbReference type="InterPro" id="IPR013083">
    <property type="entry name" value="Znf_RING/FYVE/PHD"/>
</dbReference>
<evidence type="ECO:0000256" key="4">
    <source>
        <dbReference type="ARBA" id="ARBA00022771"/>
    </source>
</evidence>
<evidence type="ECO:0000256" key="1">
    <source>
        <dbReference type="ARBA" id="ARBA00004141"/>
    </source>
</evidence>
<keyword evidence="5" id="KW-0862">Zinc</keyword>
<dbReference type="PROSITE" id="PS51140">
    <property type="entry name" value="CUE"/>
    <property type="match status" value="1"/>
</dbReference>
<proteinExistence type="predicted"/>
<dbReference type="PANTHER" id="PTHR15067">
    <property type="entry name" value="E3 UBIQUITIN-PROTEIN LIGASE RNF8"/>
    <property type="match status" value="1"/>
</dbReference>
<evidence type="ECO:0000313" key="15">
    <source>
        <dbReference type="WBParaSite" id="EgrG_001029100"/>
    </source>
</evidence>
<dbReference type="GO" id="GO:0061630">
    <property type="term" value="F:ubiquitin protein ligase activity"/>
    <property type="evidence" value="ECO:0007669"/>
    <property type="project" value="TreeGrafter"/>
</dbReference>
<dbReference type="GO" id="GO:0006511">
    <property type="term" value="P:ubiquitin-dependent protein catabolic process"/>
    <property type="evidence" value="ECO:0007669"/>
    <property type="project" value="TreeGrafter"/>
</dbReference>
<feature type="domain" description="RING-type" evidence="11">
    <location>
        <begin position="377"/>
        <end position="415"/>
    </location>
</feature>
<name>A0A068WIT9_ECHGR</name>
<dbReference type="Gene3D" id="3.30.40.10">
    <property type="entry name" value="Zinc/RING finger domain, C3HC4 (zinc finger)"/>
    <property type="match status" value="1"/>
</dbReference>
<evidence type="ECO:0000256" key="2">
    <source>
        <dbReference type="ARBA" id="ARBA00022692"/>
    </source>
</evidence>
<dbReference type="SUPFAM" id="SSF57850">
    <property type="entry name" value="RING/U-box"/>
    <property type="match status" value="1"/>
</dbReference>
<feature type="transmembrane region" description="Helical" evidence="10">
    <location>
        <begin position="14"/>
        <end position="32"/>
    </location>
</feature>
<evidence type="ECO:0000313" key="14">
    <source>
        <dbReference type="Proteomes" id="UP000492820"/>
    </source>
</evidence>
<evidence type="ECO:0000256" key="6">
    <source>
        <dbReference type="ARBA" id="ARBA00022989"/>
    </source>
</evidence>
<feature type="transmembrane region" description="Helical" evidence="10">
    <location>
        <begin position="164"/>
        <end position="186"/>
    </location>
</feature>
<evidence type="ECO:0000259" key="12">
    <source>
        <dbReference type="PROSITE" id="PS51140"/>
    </source>
</evidence>
<feature type="compositionally biased region" description="Polar residues" evidence="9">
    <location>
        <begin position="719"/>
        <end position="736"/>
    </location>
</feature>
<reference evidence="13 14" key="1">
    <citation type="journal article" date="2013" name="Nature">
        <title>The genomes of four tapeworm species reveal adaptations to parasitism.</title>
        <authorList>
            <person name="Tsai I.J."/>
            <person name="Zarowiecki M."/>
            <person name="Holroyd N."/>
            <person name="Garciarrubio A."/>
            <person name="Sanchez-Flores A."/>
            <person name="Brooks K.L."/>
            <person name="Tracey A."/>
            <person name="Bobes R.J."/>
            <person name="Fragoso G."/>
            <person name="Sciutto E."/>
            <person name="Aslett M."/>
            <person name="Beasley H."/>
            <person name="Bennett H.M."/>
            <person name="Cai J."/>
            <person name="Camicia F."/>
            <person name="Clark R."/>
            <person name="Cucher M."/>
            <person name="De Silva N."/>
            <person name="Day T.A."/>
            <person name="Deplazes P."/>
            <person name="Estrada K."/>
            <person name="Fernandez C."/>
            <person name="Holland P.W."/>
            <person name="Hou J."/>
            <person name="Hu S."/>
            <person name="Huckvale T."/>
            <person name="Hung S.S."/>
            <person name="Kamenetzky L."/>
            <person name="Keane J.A."/>
            <person name="Kiss F."/>
            <person name="Koziol U."/>
            <person name="Lambert O."/>
            <person name="Liu K."/>
            <person name="Luo X."/>
            <person name="Luo Y."/>
            <person name="Macchiaroli N."/>
            <person name="Nichol S."/>
            <person name="Paps J."/>
            <person name="Parkinson J."/>
            <person name="Pouchkina-Stantcheva N."/>
            <person name="Riddiford N."/>
            <person name="Rosenzvit M."/>
            <person name="Salinas G."/>
            <person name="Wasmuth J.D."/>
            <person name="Zamanian M."/>
            <person name="Zheng Y."/>
            <person name="Cai X."/>
            <person name="Soberon X."/>
            <person name="Olson P.D."/>
            <person name="Laclette J.P."/>
            <person name="Brehm K."/>
            <person name="Berriman M."/>
            <person name="Garciarrubio A."/>
            <person name="Bobes R.J."/>
            <person name="Fragoso G."/>
            <person name="Sanchez-Flores A."/>
            <person name="Estrada K."/>
            <person name="Cevallos M.A."/>
            <person name="Morett E."/>
            <person name="Gonzalez V."/>
            <person name="Portillo T."/>
            <person name="Ochoa-Leyva A."/>
            <person name="Jose M.V."/>
            <person name="Sciutto E."/>
            <person name="Landa A."/>
            <person name="Jimenez L."/>
            <person name="Valdes V."/>
            <person name="Carrero J.C."/>
            <person name="Larralde C."/>
            <person name="Morales-Montor J."/>
            <person name="Limon-Lason J."/>
            <person name="Soberon X."/>
            <person name="Laclette J.P."/>
        </authorList>
    </citation>
    <scope>NUCLEOTIDE SEQUENCE [LARGE SCALE GENOMIC DNA]</scope>
</reference>
<feature type="transmembrane region" description="Helical" evidence="10">
    <location>
        <begin position="310"/>
        <end position="329"/>
    </location>
</feature>
<keyword evidence="7 10" id="KW-0472">Membrane</keyword>
<comment type="subcellular location">
    <subcellularLocation>
        <location evidence="1">Membrane</location>
        <topology evidence="1">Multi-pass membrane protein</topology>
    </subcellularLocation>
</comment>
<reference evidence="15" key="3">
    <citation type="submission" date="2020-10" db="UniProtKB">
        <authorList>
            <consortium name="WormBaseParasite"/>
        </authorList>
    </citation>
    <scope>IDENTIFICATION</scope>
</reference>
<feature type="domain" description="CUE" evidence="12">
    <location>
        <begin position="624"/>
        <end position="666"/>
    </location>
</feature>
<dbReference type="GO" id="GO:0005829">
    <property type="term" value="C:cytosol"/>
    <property type="evidence" value="ECO:0007669"/>
    <property type="project" value="TreeGrafter"/>
</dbReference>
<dbReference type="SMART" id="SM00546">
    <property type="entry name" value="CUE"/>
    <property type="match status" value="1"/>
</dbReference>
<gene>
    <name evidence="15" type="primary">EGR_02949</name>
    <name evidence="13" type="ORF">EgrG_001029100</name>
</gene>
<dbReference type="GO" id="GO:0005783">
    <property type="term" value="C:endoplasmic reticulum"/>
    <property type="evidence" value="ECO:0007669"/>
    <property type="project" value="TreeGrafter"/>
</dbReference>
<dbReference type="AlphaFoldDB" id="A0A068WIT9"/>
<keyword evidence="3" id="KW-0479">Metal-binding</keyword>
<evidence type="ECO:0000256" key="8">
    <source>
        <dbReference type="PROSITE-ProRule" id="PRU00175"/>
    </source>
</evidence>
<dbReference type="Gene3D" id="1.10.8.10">
    <property type="entry name" value="DNA helicase RuvA subunit, C-terminal domain"/>
    <property type="match status" value="1"/>
</dbReference>
<evidence type="ECO:0000256" key="5">
    <source>
        <dbReference type="ARBA" id="ARBA00022833"/>
    </source>
</evidence>
<dbReference type="GO" id="GO:0043130">
    <property type="term" value="F:ubiquitin binding"/>
    <property type="evidence" value="ECO:0007669"/>
    <property type="project" value="InterPro"/>
</dbReference>
<protein>
    <submittedName>
        <fullName evidence="13 15">Autocrine motility factor receptor</fullName>
    </submittedName>
</protein>
<dbReference type="WBParaSite" id="EgrG_001029100">
    <property type="protein sequence ID" value="EgrG_001029100"/>
    <property type="gene ID" value="EgrG_001029100"/>
</dbReference>
<dbReference type="SMART" id="SM00184">
    <property type="entry name" value="RING"/>
    <property type="match status" value="1"/>
</dbReference>
<feature type="region of interest" description="Disordered" evidence="9">
    <location>
        <begin position="685"/>
        <end position="742"/>
    </location>
</feature>
<dbReference type="GO" id="GO:0030968">
    <property type="term" value="P:endoplasmic reticulum unfolded protein response"/>
    <property type="evidence" value="ECO:0007669"/>
    <property type="project" value="TreeGrafter"/>
</dbReference>
<dbReference type="GO" id="GO:0000151">
    <property type="term" value="C:ubiquitin ligase complex"/>
    <property type="evidence" value="ECO:0007669"/>
    <property type="project" value="TreeGrafter"/>
</dbReference>
<evidence type="ECO:0000256" key="3">
    <source>
        <dbReference type="ARBA" id="ARBA00022723"/>
    </source>
</evidence>
<dbReference type="EMBL" id="LK028577">
    <property type="protein sequence ID" value="CDS17534.1"/>
    <property type="molecule type" value="Genomic_DNA"/>
</dbReference>
<evidence type="ECO:0000313" key="13">
    <source>
        <dbReference type="EMBL" id="CDS17534.1"/>
    </source>
</evidence>
<reference evidence="13" key="2">
    <citation type="submission" date="2014-06" db="EMBL/GenBank/DDBJ databases">
        <authorList>
            <person name="Aslett M."/>
        </authorList>
    </citation>
    <scope>NUCLEOTIDE SEQUENCE</scope>
</reference>
<dbReference type="Pfam" id="PF13639">
    <property type="entry name" value="zf-RING_2"/>
    <property type="match status" value="1"/>
</dbReference>
<dbReference type="GO" id="GO:0016020">
    <property type="term" value="C:membrane"/>
    <property type="evidence" value="ECO:0007669"/>
    <property type="project" value="UniProtKB-SubCell"/>
</dbReference>
<evidence type="ECO:0000259" key="11">
    <source>
        <dbReference type="PROSITE" id="PS50089"/>
    </source>
</evidence>
<evidence type="ECO:0000256" key="9">
    <source>
        <dbReference type="SAM" id="MobiDB-lite"/>
    </source>
</evidence>
<evidence type="ECO:0000256" key="10">
    <source>
        <dbReference type="SAM" id="Phobius"/>
    </source>
</evidence>
<sequence length="783" mass="88902">MAIVLCSQLPTSRLISYGVFSIVLSCLALWRYRHYHSYEAEESALLREVKNLSTLERVMQDNCIVVAAFNLVFCLLISLVKGLQYFFFGPLVGSEPQFIRERLMQFALSRSVFLIGVINATKWSSLLGWTLWFGCLSCLYGFTRLARPRCEQLIAKNNITRWQWLRFGSMLIVLNCGTLALLSLGLKFCCYLSDVTPEANVFGELSSRFSKEVMLEGPDAFDYADETSADFYQIIHVLVFMFSDSILVLALLLRIELIIVVSLLDGFTWLRHMPSFDKALWLYNVNLVFDVLTLTLHFSNHVHMLIWTRMASLTSPIICIQIFISYGCLARRLRRHFAYQNHVRAVRQEFPLEHIDREMIDVDKNRNEERLSEPGTCAICWDPLWNWRRLPCNHCFHETCLTMWIEQDLSCPTCRHRILPQMSHRQRRAQRSSVIGAVMRDLFNLFDRGDTEAPPQQAAENQQAIRNVLVRLRQRGVARATGPSFDLSVRVTLGSGRHLMQRAAQPSVNETIQTNHDAAVNYQHQNDQVIQSTTRSRFYRFDGSNYFPWLPALDIEFSETEQHVAPLPTNRPMNESPAEVVTQQHQHQRQRVSTTFISRLLPFRTTAADGAHHRRHLVRDLSSSMRAQAEQIAAAFPAVPLRAILADLAVTRVPEATVENILAGRVVGTESDSPLEEFSQDGTTINSAYEEPTPENIAPSTSIHPPWETEEVFARAEQEPSTGEQQPSADVRSSPSALPHVAAASQGVVNSLQSTQMSTLSNSQLRLLSSPSLIVTCTFVPTE</sequence>
<keyword evidence="4 8" id="KW-0863">Zinc-finger</keyword>
<dbReference type="PROSITE" id="PS50089">
    <property type="entry name" value="ZF_RING_2"/>
    <property type="match status" value="1"/>
</dbReference>
<keyword evidence="13" id="KW-0675">Receptor</keyword>
<dbReference type="InterPro" id="IPR003892">
    <property type="entry name" value="CUE"/>
</dbReference>
<feature type="transmembrane region" description="Helical" evidence="10">
    <location>
        <begin position="126"/>
        <end position="143"/>
    </location>
</feature>